<dbReference type="AlphaFoldDB" id="A0A5B7JZX1"/>
<protein>
    <submittedName>
        <fullName evidence="1">Uncharacterized protein</fullName>
    </submittedName>
</protein>
<keyword evidence="2" id="KW-1185">Reference proteome</keyword>
<dbReference type="Proteomes" id="UP000324222">
    <property type="component" value="Unassembled WGS sequence"/>
</dbReference>
<comment type="caution">
    <text evidence="1">The sequence shown here is derived from an EMBL/GenBank/DDBJ whole genome shotgun (WGS) entry which is preliminary data.</text>
</comment>
<sequence length="39" mass="4286">MDAVTQAVYDILGADNVTLFGLPEGTDSTLDYLRLIVER</sequence>
<accession>A0A5B7JZX1</accession>
<reference evidence="1 2" key="1">
    <citation type="submission" date="2019-05" db="EMBL/GenBank/DDBJ databases">
        <title>Another draft genome of Portunus trituberculatus and its Hox gene families provides insights of decapod evolution.</title>
        <authorList>
            <person name="Jeong J.-H."/>
            <person name="Song I."/>
            <person name="Kim S."/>
            <person name="Choi T."/>
            <person name="Kim D."/>
            <person name="Ryu S."/>
            <person name="Kim W."/>
        </authorList>
    </citation>
    <scope>NUCLEOTIDE SEQUENCE [LARGE SCALE GENOMIC DNA]</scope>
    <source>
        <tissue evidence="1">Muscle</tissue>
    </source>
</reference>
<evidence type="ECO:0000313" key="1">
    <source>
        <dbReference type="EMBL" id="MPD03622.1"/>
    </source>
</evidence>
<evidence type="ECO:0000313" key="2">
    <source>
        <dbReference type="Proteomes" id="UP000324222"/>
    </source>
</evidence>
<dbReference type="EMBL" id="VSRR010137030">
    <property type="protein sequence ID" value="MPD03622.1"/>
    <property type="molecule type" value="Genomic_DNA"/>
</dbReference>
<gene>
    <name evidence="1" type="ORF">E2C01_099264</name>
</gene>
<organism evidence="1 2">
    <name type="scientific">Portunus trituberculatus</name>
    <name type="common">Swimming crab</name>
    <name type="synonym">Neptunus trituberculatus</name>
    <dbReference type="NCBI Taxonomy" id="210409"/>
    <lineage>
        <taxon>Eukaryota</taxon>
        <taxon>Metazoa</taxon>
        <taxon>Ecdysozoa</taxon>
        <taxon>Arthropoda</taxon>
        <taxon>Crustacea</taxon>
        <taxon>Multicrustacea</taxon>
        <taxon>Malacostraca</taxon>
        <taxon>Eumalacostraca</taxon>
        <taxon>Eucarida</taxon>
        <taxon>Decapoda</taxon>
        <taxon>Pleocyemata</taxon>
        <taxon>Brachyura</taxon>
        <taxon>Eubrachyura</taxon>
        <taxon>Portunoidea</taxon>
        <taxon>Portunidae</taxon>
        <taxon>Portuninae</taxon>
        <taxon>Portunus</taxon>
    </lineage>
</organism>
<proteinExistence type="predicted"/>
<name>A0A5B7JZX1_PORTR</name>